<protein>
    <submittedName>
        <fullName evidence="2">Uncharacterized protein</fullName>
    </submittedName>
</protein>
<dbReference type="Gene3D" id="1.25.40.10">
    <property type="entry name" value="Tetratricopeptide repeat domain"/>
    <property type="match status" value="2"/>
</dbReference>
<dbReference type="EMBL" id="JALLPB020000088">
    <property type="protein sequence ID" value="KAL3821667.1"/>
    <property type="molecule type" value="Genomic_DNA"/>
</dbReference>
<feature type="compositionally biased region" description="Basic and acidic residues" evidence="1">
    <location>
        <begin position="70"/>
        <end position="92"/>
    </location>
</feature>
<feature type="region of interest" description="Disordered" evidence="1">
    <location>
        <begin position="561"/>
        <end position="675"/>
    </location>
</feature>
<name>A0ABD3SB38_9STRA</name>
<dbReference type="Proteomes" id="UP001530377">
    <property type="component" value="Unassembled WGS sequence"/>
</dbReference>
<dbReference type="InterPro" id="IPR011990">
    <property type="entry name" value="TPR-like_helical_dom_sf"/>
</dbReference>
<organism evidence="2 3">
    <name type="scientific">Cyclostephanos tholiformis</name>
    <dbReference type="NCBI Taxonomy" id="382380"/>
    <lineage>
        <taxon>Eukaryota</taxon>
        <taxon>Sar</taxon>
        <taxon>Stramenopiles</taxon>
        <taxon>Ochrophyta</taxon>
        <taxon>Bacillariophyta</taxon>
        <taxon>Coscinodiscophyceae</taxon>
        <taxon>Thalassiosirophycidae</taxon>
        <taxon>Stephanodiscales</taxon>
        <taxon>Stephanodiscaceae</taxon>
        <taxon>Cyclostephanos</taxon>
    </lineage>
</organism>
<accession>A0ABD3SB38</accession>
<evidence type="ECO:0000313" key="3">
    <source>
        <dbReference type="Proteomes" id="UP001530377"/>
    </source>
</evidence>
<dbReference type="SUPFAM" id="SSF48452">
    <property type="entry name" value="TPR-like"/>
    <property type="match status" value="2"/>
</dbReference>
<feature type="region of interest" description="Disordered" evidence="1">
    <location>
        <begin position="736"/>
        <end position="775"/>
    </location>
</feature>
<gene>
    <name evidence="2" type="ORF">ACHAXA_006087</name>
</gene>
<feature type="compositionally biased region" description="Low complexity" evidence="1">
    <location>
        <begin position="120"/>
        <end position="145"/>
    </location>
</feature>
<feature type="compositionally biased region" description="Gly residues" evidence="1">
    <location>
        <begin position="99"/>
        <end position="112"/>
    </location>
</feature>
<feature type="region of interest" description="Disordered" evidence="1">
    <location>
        <begin position="63"/>
        <end position="181"/>
    </location>
</feature>
<dbReference type="PANTHER" id="PTHR44917">
    <property type="entry name" value="PROTEIN HIGH CHLOROPHYLL FLUORESCENT 107"/>
    <property type="match status" value="1"/>
</dbReference>
<keyword evidence="3" id="KW-1185">Reference proteome</keyword>
<proteinExistence type="predicted"/>
<comment type="caution">
    <text evidence="2">The sequence shown here is derived from an EMBL/GenBank/DDBJ whole genome shotgun (WGS) entry which is preliminary data.</text>
</comment>
<sequence length="1532" mass="171251">MASTGLLRGDGVSRTIEDLAVSDDNGDVVGRGFVVQSKAMNTNTTTTTTLEMGANRKFVHTTTHASHYAIVERGRGSEEEPRERRGERRSPSLEDDDGVSGGMDLGKGGGDGSQRMVVRRTPGPTGTSLSSSSAAARGRRTPGALDLGSSRARTPVMSGGGENRLGKTPHKSSSFSSSSLVTPMSKYPHGNGGNVNSNETPISINNSSNSTQYHQPRHHHERRLYTPAHFTLAKNAELHMDSIRPDAFSPATIRMTDSLEKILTDDDDFLEAKQRLNQAQQQSLLRRKVEIDYDRESATAPPGRVAVPTTTPRPRRTMPRHHAREGQAYQGIEAHQHLSQHHGRGVMYYSQPQQQGYFGRQHGVGGRLEGVMMHSYSQHPASNALFCEHPSHPHLQYFQPQSLHQYTPTHHDQHHHHPSQSFQLPPMPSPQNVGFGPILPTGMVSPLNLPSDYSQGHCTIEYHHHSHGNAGFVDAGGPYPSHGGLGDDHWWTSSPSAHDGYSHSMMTLQQSQGMHHHLDNSQQQGGMGMMPISGHPSPDYSYHDMSGAVSPFNLLPFSSFPSPTQSSHYPHHNHHHHVPAPLLSHPSVAPVAARPRTKSKENQGPRVNNIRRLSPSPYQMSSLTKHPGPPGYRRKDSATSIDSALRGEDDQGGQSFKEMEPFSKGSSPAAPRHSFSGLKTSVSLTEGHELNDWFHLSDKTNAPLPHSMSNINEAAERGMKESKQDQSLTGAVMPTQKIHGFGSSNRRRGFSVGETKLKQQRGNDSSTRDHQDSPHLDVLRTNLGHHHEGGVNTVIGGAKNENVEQSRGEFVLESPSERQAFKEFCKKFRQKENESLTAARNYGLTCLSESNRDLFLPPVMHWRVHLELADVAKRSNQTNVARGHYRHACALQPYASQGWLEHSKLEEENGNLRKCATILREGLTKCETNENLLIRAVKFYERMGDLDHARQLLSRLKYMSIDKSWKMMLEGGLLEARAGRYSMAREVLKFLTHNVPWYGPLYLAHTKLERDYGSPAEAFSIVEKGLKELPRYGPLYFQAFRLLEKEDLLKKDFDLPRTMEMVSRADGISRELLWKVHLEAAQMLERAVELKISELAVEDDPKQLDLKVALRATRRSYAKAIALCPPNLSWKIWLTSGRTELSCGNTRGARELFLRAHDSVSEKGRSTVLLECARLEEYCGDLSLSRAILCKTRQQFGKIDWKIWLSSINLECRCGHRKRAIAFAQEALNIHRGTGRLWATLIQLCHDDGESCQMHVLKCALQAVPKSGEVWCEGARIYLNPFSPTFDLQTASRHLSFAARFTPQYGDSFLEQLRLIMIDQWLIPLARPFIDTMYDAFSKSDKIQLDDAYKLIAKHTKETADVVKTQLKEEMILVTNDVLDTSELELRCSSADPNYGHLWFQCRKSPIDTAREVIVNARAVMSDSIINYSYLYIAAMVRRAGALMLIHHQGDSITEHITIENGQSSALSGQGFSRPDSENWLRSAPSLHEMLLKSDVGSELFTTGFVGHNHSWDKLTLAEKRRILFGSDSLLN</sequence>
<reference evidence="2 3" key="1">
    <citation type="submission" date="2024-10" db="EMBL/GenBank/DDBJ databases">
        <title>Updated reference genomes for cyclostephanoid diatoms.</title>
        <authorList>
            <person name="Roberts W.R."/>
            <person name="Alverson A.J."/>
        </authorList>
    </citation>
    <scope>NUCLEOTIDE SEQUENCE [LARGE SCALE GENOMIC DNA]</scope>
    <source>
        <strain evidence="2 3">AJA228-03</strain>
    </source>
</reference>
<dbReference type="PANTHER" id="PTHR44917:SF1">
    <property type="entry name" value="PROTEIN HIGH CHLOROPHYLL FLUORESCENT 107"/>
    <property type="match status" value="1"/>
</dbReference>
<evidence type="ECO:0000313" key="2">
    <source>
        <dbReference type="EMBL" id="KAL3821667.1"/>
    </source>
</evidence>
<feature type="compositionally biased region" description="Low complexity" evidence="1">
    <location>
        <begin position="298"/>
        <end position="312"/>
    </location>
</feature>
<feature type="compositionally biased region" description="Basic residues" evidence="1">
    <location>
        <begin position="569"/>
        <end position="578"/>
    </location>
</feature>
<feature type="compositionally biased region" description="Basic and acidic residues" evidence="1">
    <location>
        <begin position="766"/>
        <end position="775"/>
    </location>
</feature>
<evidence type="ECO:0000256" key="1">
    <source>
        <dbReference type="SAM" id="MobiDB-lite"/>
    </source>
</evidence>
<feature type="region of interest" description="Disordered" evidence="1">
    <location>
        <begin position="296"/>
        <end position="320"/>
    </location>
</feature>
<dbReference type="InterPro" id="IPR044624">
    <property type="entry name" value="Mbb1-like"/>
</dbReference>